<name>A0ABY7EZW7_MYAAR</name>
<feature type="domain" description="Chitin-binding type-2" evidence="7">
    <location>
        <begin position="30"/>
        <end position="85"/>
    </location>
</feature>
<evidence type="ECO:0000256" key="6">
    <source>
        <dbReference type="SAM" id="SignalP"/>
    </source>
</evidence>
<evidence type="ECO:0000256" key="5">
    <source>
        <dbReference type="ARBA" id="ARBA00023180"/>
    </source>
</evidence>
<evidence type="ECO:0000313" key="9">
    <source>
        <dbReference type="Proteomes" id="UP001164746"/>
    </source>
</evidence>
<keyword evidence="3" id="KW-0677">Repeat</keyword>
<dbReference type="InterPro" id="IPR036508">
    <property type="entry name" value="Chitin-bd_dom_sf"/>
</dbReference>
<gene>
    <name evidence="8" type="ORF">MAR_005577</name>
</gene>
<keyword evidence="9" id="KW-1185">Reference proteome</keyword>
<dbReference type="PANTHER" id="PTHR23301:SF0">
    <property type="entry name" value="CHITIN-BINDING TYPE-2 DOMAIN-CONTAINING PROTEIN-RELATED"/>
    <property type="match status" value="1"/>
</dbReference>
<dbReference type="EMBL" id="CP111020">
    <property type="protein sequence ID" value="WAR15472.1"/>
    <property type="molecule type" value="Genomic_DNA"/>
</dbReference>
<evidence type="ECO:0000256" key="3">
    <source>
        <dbReference type="ARBA" id="ARBA00022737"/>
    </source>
</evidence>
<protein>
    <submittedName>
        <fullName evidence="8">CHI10-like protein</fullName>
    </submittedName>
</protein>
<keyword evidence="2 6" id="KW-0732">Signal</keyword>
<keyword evidence="1" id="KW-0147">Chitin-binding</keyword>
<evidence type="ECO:0000259" key="7">
    <source>
        <dbReference type="PROSITE" id="PS50940"/>
    </source>
</evidence>
<dbReference type="PROSITE" id="PS50940">
    <property type="entry name" value="CHIT_BIND_II"/>
    <property type="match status" value="2"/>
</dbReference>
<sequence length="143" mass="16046">MQIEIDMNGNLLFTLFIILVHNEMLILVKGDFCEGKAIGNYPHPDCTKFYSCADSGTHVMDCQAGLLYNSKTDQCDWPTNVVCTQIETFSCKDRPYGNYPNPDCTKFYSCAANGKHVMDCPAGLHFNPKTDQCDWPANAQCEK</sequence>
<evidence type="ECO:0000256" key="1">
    <source>
        <dbReference type="ARBA" id="ARBA00022669"/>
    </source>
</evidence>
<dbReference type="SMART" id="SM00494">
    <property type="entry name" value="ChtBD2"/>
    <property type="match status" value="2"/>
</dbReference>
<feature type="signal peptide" evidence="6">
    <location>
        <begin position="1"/>
        <end position="30"/>
    </location>
</feature>
<evidence type="ECO:0000256" key="2">
    <source>
        <dbReference type="ARBA" id="ARBA00022729"/>
    </source>
</evidence>
<dbReference type="PANTHER" id="PTHR23301">
    <property type="entry name" value="CHITIN BINDING PERITROPHIN-A"/>
    <property type="match status" value="1"/>
</dbReference>
<evidence type="ECO:0000313" key="8">
    <source>
        <dbReference type="EMBL" id="WAR15472.1"/>
    </source>
</evidence>
<organism evidence="8 9">
    <name type="scientific">Mya arenaria</name>
    <name type="common">Soft-shell clam</name>
    <dbReference type="NCBI Taxonomy" id="6604"/>
    <lineage>
        <taxon>Eukaryota</taxon>
        <taxon>Metazoa</taxon>
        <taxon>Spiralia</taxon>
        <taxon>Lophotrochozoa</taxon>
        <taxon>Mollusca</taxon>
        <taxon>Bivalvia</taxon>
        <taxon>Autobranchia</taxon>
        <taxon>Heteroconchia</taxon>
        <taxon>Euheterodonta</taxon>
        <taxon>Imparidentia</taxon>
        <taxon>Neoheterodontei</taxon>
        <taxon>Myida</taxon>
        <taxon>Myoidea</taxon>
        <taxon>Myidae</taxon>
        <taxon>Mya</taxon>
    </lineage>
</organism>
<dbReference type="SUPFAM" id="SSF57625">
    <property type="entry name" value="Invertebrate chitin-binding proteins"/>
    <property type="match status" value="2"/>
</dbReference>
<feature type="domain" description="Chitin-binding type-2" evidence="7">
    <location>
        <begin position="88"/>
        <end position="143"/>
    </location>
</feature>
<dbReference type="Proteomes" id="UP001164746">
    <property type="component" value="Chromosome 9"/>
</dbReference>
<keyword evidence="5" id="KW-0325">Glycoprotein</keyword>
<dbReference type="InterPro" id="IPR051940">
    <property type="entry name" value="Chitin_bind-dev_reg"/>
</dbReference>
<feature type="chain" id="PRO_5045268564" evidence="6">
    <location>
        <begin position="31"/>
        <end position="143"/>
    </location>
</feature>
<evidence type="ECO:0000256" key="4">
    <source>
        <dbReference type="ARBA" id="ARBA00023157"/>
    </source>
</evidence>
<keyword evidence="4" id="KW-1015">Disulfide bond</keyword>
<reference evidence="8" key="1">
    <citation type="submission" date="2022-11" db="EMBL/GenBank/DDBJ databases">
        <title>Centuries of genome instability and evolution in soft-shell clam transmissible cancer (bioRxiv).</title>
        <authorList>
            <person name="Hart S.F.M."/>
            <person name="Yonemitsu M.A."/>
            <person name="Giersch R.M."/>
            <person name="Beal B.F."/>
            <person name="Arriagada G."/>
            <person name="Davis B.W."/>
            <person name="Ostrander E.A."/>
            <person name="Goff S.P."/>
            <person name="Metzger M.J."/>
        </authorList>
    </citation>
    <scope>NUCLEOTIDE SEQUENCE</scope>
    <source>
        <strain evidence="8">MELC-2E11</strain>
        <tissue evidence="8">Siphon/mantle</tissue>
    </source>
</reference>
<dbReference type="Gene3D" id="2.170.140.10">
    <property type="entry name" value="Chitin binding domain"/>
    <property type="match status" value="2"/>
</dbReference>
<dbReference type="InterPro" id="IPR002557">
    <property type="entry name" value="Chitin-bd_dom"/>
</dbReference>
<dbReference type="Pfam" id="PF01607">
    <property type="entry name" value="CBM_14"/>
    <property type="match status" value="2"/>
</dbReference>
<accession>A0ABY7EZW7</accession>
<proteinExistence type="predicted"/>